<dbReference type="NCBIfam" id="NF000840">
    <property type="entry name" value="PRK00071.1-3"/>
    <property type="match status" value="1"/>
</dbReference>
<evidence type="ECO:0000256" key="11">
    <source>
        <dbReference type="HAMAP-Rule" id="MF_00244"/>
    </source>
</evidence>
<evidence type="ECO:0000259" key="12">
    <source>
        <dbReference type="Pfam" id="PF01467"/>
    </source>
</evidence>
<keyword evidence="5 11" id="KW-0808">Transferase</keyword>
<name>A0A1V1PHN6_9BACT</name>
<evidence type="ECO:0000256" key="4">
    <source>
        <dbReference type="ARBA" id="ARBA00022642"/>
    </source>
</evidence>
<dbReference type="GO" id="GO:0009435">
    <property type="term" value="P:NAD+ biosynthetic process"/>
    <property type="evidence" value="ECO:0007669"/>
    <property type="project" value="UniProtKB-UniRule"/>
</dbReference>
<keyword evidence="4 11" id="KW-0662">Pyridine nucleotide biosynthesis</keyword>
<dbReference type="AlphaFoldDB" id="A0A1V1PHN6"/>
<dbReference type="Gene3D" id="3.40.50.620">
    <property type="entry name" value="HUPs"/>
    <property type="match status" value="1"/>
</dbReference>
<evidence type="ECO:0000313" key="13">
    <source>
        <dbReference type="EMBL" id="ETR74263.1"/>
    </source>
</evidence>
<dbReference type="EMBL" id="ATBP01000014">
    <property type="protein sequence ID" value="ETR74263.1"/>
    <property type="molecule type" value="Genomic_DNA"/>
</dbReference>
<dbReference type="PANTHER" id="PTHR39321">
    <property type="entry name" value="NICOTINATE-NUCLEOTIDE ADENYLYLTRANSFERASE-RELATED"/>
    <property type="match status" value="1"/>
</dbReference>
<dbReference type="InterPro" id="IPR005248">
    <property type="entry name" value="NadD/NMNAT"/>
</dbReference>
<evidence type="ECO:0000256" key="2">
    <source>
        <dbReference type="ARBA" id="ARBA00005019"/>
    </source>
</evidence>
<comment type="caution">
    <text evidence="13">The sequence shown here is derived from an EMBL/GenBank/DDBJ whole genome shotgun (WGS) entry which is preliminary data.</text>
</comment>
<evidence type="ECO:0000256" key="1">
    <source>
        <dbReference type="ARBA" id="ARBA00002324"/>
    </source>
</evidence>
<feature type="domain" description="Cytidyltransferase-like" evidence="12">
    <location>
        <begin position="6"/>
        <end position="192"/>
    </location>
</feature>
<comment type="catalytic activity">
    <reaction evidence="10 11">
        <text>nicotinate beta-D-ribonucleotide + ATP + H(+) = deamido-NAD(+) + diphosphate</text>
        <dbReference type="Rhea" id="RHEA:22860"/>
        <dbReference type="ChEBI" id="CHEBI:15378"/>
        <dbReference type="ChEBI" id="CHEBI:30616"/>
        <dbReference type="ChEBI" id="CHEBI:33019"/>
        <dbReference type="ChEBI" id="CHEBI:57502"/>
        <dbReference type="ChEBI" id="CHEBI:58437"/>
        <dbReference type="EC" id="2.7.7.18"/>
    </reaction>
</comment>
<dbReference type="HAMAP" id="MF_00244">
    <property type="entry name" value="NaMN_adenylyltr"/>
    <property type="match status" value="1"/>
</dbReference>
<dbReference type="GO" id="GO:0005524">
    <property type="term" value="F:ATP binding"/>
    <property type="evidence" value="ECO:0007669"/>
    <property type="project" value="UniProtKB-KW"/>
</dbReference>
<evidence type="ECO:0000256" key="6">
    <source>
        <dbReference type="ARBA" id="ARBA00022695"/>
    </source>
</evidence>
<keyword evidence="7 11" id="KW-0547">Nucleotide-binding</keyword>
<keyword evidence="9 11" id="KW-0520">NAD</keyword>
<gene>
    <name evidence="11" type="primary">nadD</name>
    <name evidence="13" type="ORF">OMM_00326</name>
</gene>
<proteinExistence type="inferred from homology"/>
<comment type="similarity">
    <text evidence="3 11">Belongs to the NadD family.</text>
</comment>
<evidence type="ECO:0000256" key="10">
    <source>
        <dbReference type="ARBA" id="ARBA00048721"/>
    </source>
</evidence>
<sequence>MKRLGIFGGTFNPIHLGHLRVAVEILEFFALDRIEFIPSAQPPHKFQSNIVPASHRLCMTQLAIRSFPFFHCSDIEVQRQGLSYTIDTIREIRLLYPNDVQFYYLIGLDAFLAIHTWKSYEMLFNEIPFIVMSRPDKDEYVKNFDHLIAYIQKTISKDYSYVDQKKCIQHSQKQSIYYCQVTALDISASQIRALIENGQAIDYLMPESVVDYIHDKKLYQTRNMYDQ</sequence>
<keyword evidence="6 11" id="KW-0548">Nucleotidyltransferase</keyword>
<dbReference type="UniPathway" id="UPA00253">
    <property type="reaction ID" value="UER00332"/>
</dbReference>
<evidence type="ECO:0000313" key="14">
    <source>
        <dbReference type="Proteomes" id="UP000189670"/>
    </source>
</evidence>
<evidence type="ECO:0000256" key="3">
    <source>
        <dbReference type="ARBA" id="ARBA00009014"/>
    </source>
</evidence>
<organism evidence="13 14">
    <name type="scientific">Candidatus Magnetoglobus multicellularis str. Araruama</name>
    <dbReference type="NCBI Taxonomy" id="890399"/>
    <lineage>
        <taxon>Bacteria</taxon>
        <taxon>Pseudomonadati</taxon>
        <taxon>Thermodesulfobacteriota</taxon>
        <taxon>Desulfobacteria</taxon>
        <taxon>Desulfobacterales</taxon>
        <taxon>Desulfobacteraceae</taxon>
        <taxon>Candidatus Magnetoglobus</taxon>
    </lineage>
</organism>
<dbReference type="PANTHER" id="PTHR39321:SF3">
    <property type="entry name" value="PHOSPHOPANTETHEINE ADENYLYLTRANSFERASE"/>
    <property type="match status" value="1"/>
</dbReference>
<dbReference type="EC" id="2.7.7.18" evidence="11"/>
<protein>
    <recommendedName>
        <fullName evidence="11">Probable nicotinate-nucleotide adenylyltransferase</fullName>
        <ecNumber evidence="11">2.7.7.18</ecNumber>
    </recommendedName>
    <alternativeName>
        <fullName evidence="11">Deamido-NAD(+) diphosphorylase</fullName>
    </alternativeName>
    <alternativeName>
        <fullName evidence="11">Deamido-NAD(+) pyrophosphorylase</fullName>
    </alternativeName>
    <alternativeName>
        <fullName evidence="11">Nicotinate mononucleotide adenylyltransferase</fullName>
        <shortName evidence="11">NaMN adenylyltransferase</shortName>
    </alternativeName>
</protein>
<evidence type="ECO:0000256" key="9">
    <source>
        <dbReference type="ARBA" id="ARBA00023027"/>
    </source>
</evidence>
<dbReference type="InterPro" id="IPR014729">
    <property type="entry name" value="Rossmann-like_a/b/a_fold"/>
</dbReference>
<dbReference type="InterPro" id="IPR004821">
    <property type="entry name" value="Cyt_trans-like"/>
</dbReference>
<dbReference type="Pfam" id="PF01467">
    <property type="entry name" value="CTP_transf_like"/>
    <property type="match status" value="1"/>
</dbReference>
<dbReference type="Proteomes" id="UP000189670">
    <property type="component" value="Unassembled WGS sequence"/>
</dbReference>
<keyword evidence="8 11" id="KW-0067">ATP-binding</keyword>
<dbReference type="CDD" id="cd02165">
    <property type="entry name" value="NMNAT"/>
    <property type="match status" value="1"/>
</dbReference>
<dbReference type="NCBIfam" id="TIGR00482">
    <property type="entry name" value="nicotinate (nicotinamide) nucleotide adenylyltransferase"/>
    <property type="match status" value="1"/>
</dbReference>
<reference evidence="14" key="1">
    <citation type="submission" date="2012-11" db="EMBL/GenBank/DDBJ databases">
        <authorList>
            <person name="Lucero-Rivera Y.E."/>
            <person name="Tovar-Ramirez D."/>
        </authorList>
    </citation>
    <scope>NUCLEOTIDE SEQUENCE [LARGE SCALE GENOMIC DNA]</scope>
    <source>
        <strain evidence="14">Araruama</strain>
    </source>
</reference>
<comment type="pathway">
    <text evidence="2 11">Cofactor biosynthesis; NAD(+) biosynthesis; deamido-NAD(+) from nicotinate D-ribonucleotide: step 1/1.</text>
</comment>
<accession>A0A1V1PHN6</accession>
<dbReference type="GO" id="GO:0004515">
    <property type="term" value="F:nicotinate-nucleotide adenylyltransferase activity"/>
    <property type="evidence" value="ECO:0007669"/>
    <property type="project" value="UniProtKB-UniRule"/>
</dbReference>
<evidence type="ECO:0000256" key="5">
    <source>
        <dbReference type="ARBA" id="ARBA00022679"/>
    </source>
</evidence>
<evidence type="ECO:0000256" key="7">
    <source>
        <dbReference type="ARBA" id="ARBA00022741"/>
    </source>
</evidence>
<comment type="function">
    <text evidence="1 11">Catalyzes the reversible adenylation of nicotinate mononucleotide (NaMN) to nicotinic acid adenine dinucleotide (NaAD).</text>
</comment>
<dbReference type="SUPFAM" id="SSF52374">
    <property type="entry name" value="Nucleotidylyl transferase"/>
    <property type="match status" value="1"/>
</dbReference>
<evidence type="ECO:0000256" key="8">
    <source>
        <dbReference type="ARBA" id="ARBA00022840"/>
    </source>
</evidence>
<dbReference type="NCBIfam" id="TIGR00125">
    <property type="entry name" value="cyt_tran_rel"/>
    <property type="match status" value="1"/>
</dbReference>